<accession>A0ABP6SWB9</accession>
<feature type="transmembrane region" description="Helical" evidence="1">
    <location>
        <begin position="133"/>
        <end position="155"/>
    </location>
</feature>
<feature type="transmembrane region" description="Helical" evidence="1">
    <location>
        <begin position="363"/>
        <end position="386"/>
    </location>
</feature>
<keyword evidence="1" id="KW-0472">Membrane</keyword>
<feature type="transmembrane region" description="Helical" evidence="1">
    <location>
        <begin position="267"/>
        <end position="286"/>
    </location>
</feature>
<feature type="transmembrane region" description="Helical" evidence="1">
    <location>
        <begin position="76"/>
        <end position="97"/>
    </location>
</feature>
<comment type="caution">
    <text evidence="2">The sequence shown here is derived from an EMBL/GenBank/DDBJ whole genome shotgun (WGS) entry which is preliminary data.</text>
</comment>
<reference evidence="3" key="1">
    <citation type="journal article" date="2019" name="Int. J. Syst. Evol. Microbiol.">
        <title>The Global Catalogue of Microorganisms (GCM) 10K type strain sequencing project: providing services to taxonomists for standard genome sequencing and annotation.</title>
        <authorList>
            <consortium name="The Broad Institute Genomics Platform"/>
            <consortium name="The Broad Institute Genome Sequencing Center for Infectious Disease"/>
            <person name="Wu L."/>
            <person name="Ma J."/>
        </authorList>
    </citation>
    <scope>NUCLEOTIDE SEQUENCE [LARGE SCALE GENOMIC DNA]</scope>
    <source>
        <strain evidence="3">JCM 9458</strain>
    </source>
</reference>
<gene>
    <name evidence="2" type="ORF">GCM10020369_24590</name>
</gene>
<keyword evidence="3" id="KW-1185">Reference proteome</keyword>
<evidence type="ECO:0000313" key="2">
    <source>
        <dbReference type="EMBL" id="GAA3386553.1"/>
    </source>
</evidence>
<feature type="transmembrane region" description="Helical" evidence="1">
    <location>
        <begin position="292"/>
        <end position="310"/>
    </location>
</feature>
<dbReference type="Proteomes" id="UP001501676">
    <property type="component" value="Unassembled WGS sequence"/>
</dbReference>
<evidence type="ECO:0000313" key="3">
    <source>
        <dbReference type="Proteomes" id="UP001501676"/>
    </source>
</evidence>
<feature type="transmembrane region" description="Helical" evidence="1">
    <location>
        <begin position="407"/>
        <end position="424"/>
    </location>
</feature>
<dbReference type="RefSeq" id="WP_345728180.1">
    <property type="nucleotide sequence ID" value="NZ_BAAAYN010000017.1"/>
</dbReference>
<keyword evidence="1" id="KW-1133">Transmembrane helix</keyword>
<protein>
    <recommendedName>
        <fullName evidence="4">Glycosyltransferase RgtA/B/C/D-like domain-containing protein</fullName>
    </recommendedName>
</protein>
<feature type="transmembrane region" description="Helical" evidence="1">
    <location>
        <begin position="26"/>
        <end position="46"/>
    </location>
</feature>
<sequence length="683" mass="73011">METIPALDRTTALEMPASQPLHRRPVGLLLGLLAVPVGWVLPWLTHEVGADGVLPILLLLSIASLLRGGRTLLDRLALALLVMLGVISAAGLLFSVWPWGLDPVAVARAGFLSLVAAGLLTRRAPRLPTRVTWGDALLVVGGVAPALFLWSAFWGKSSAERVAMMIGAEDLARHFTIFDTIRSVGGYLPFHRDDVTQEVIPGLVEYPQSSHLFSALMDNFARSSTELDDGLVAFDHYLAWNLVGYGILSFAMVWGVRWVAGRALRGWRLVAAVAVITGCTGGGYLVSLFDRGFPSEAFGLALLAMVLAIAARPVRGSREQALLLAAGLVGVSFAYYFFLPIAGAAALVWAWTFRRSPLRGPRWGTLAIGVVAAPLVLYWPVLSLTAGVSPTRALLPDVGIPELDRRIVIAMCVLVLLGTLTTAGRRNPVWRSVAAQVVLALLMVAAIGGYQLARTGGVSYYFEKAVHAVLISCFVGLGAVALLLPIDPFRWGAGHTGAAAALRRLAAFALPAGASVIAAALAYGVLVPTRMVETRTSERGGMTEPAPGTSRGRAFHADALWRPPDGKAAVNTYRRFPNGDDGRVTIVVTAYRLYVPSLFLAGFRRQGGEAFIPVSGLNGTKEIATLEHVAEVSPKPVRFVVARKDLITGLREVAKRRPGLKLEIVVVPDSEAPTPPPLPPPWR</sequence>
<proteinExistence type="predicted"/>
<feature type="transmembrane region" description="Helical" evidence="1">
    <location>
        <begin position="506"/>
        <end position="526"/>
    </location>
</feature>
<dbReference type="EMBL" id="BAAAYN010000017">
    <property type="protein sequence ID" value="GAA3386553.1"/>
    <property type="molecule type" value="Genomic_DNA"/>
</dbReference>
<organism evidence="2 3">
    <name type="scientific">Cryptosporangium minutisporangium</name>
    <dbReference type="NCBI Taxonomy" id="113569"/>
    <lineage>
        <taxon>Bacteria</taxon>
        <taxon>Bacillati</taxon>
        <taxon>Actinomycetota</taxon>
        <taxon>Actinomycetes</taxon>
        <taxon>Cryptosporangiales</taxon>
        <taxon>Cryptosporangiaceae</taxon>
        <taxon>Cryptosporangium</taxon>
    </lineage>
</organism>
<keyword evidence="1" id="KW-0812">Transmembrane</keyword>
<evidence type="ECO:0000256" key="1">
    <source>
        <dbReference type="SAM" id="Phobius"/>
    </source>
</evidence>
<feature type="transmembrane region" description="Helical" evidence="1">
    <location>
        <begin position="103"/>
        <end position="121"/>
    </location>
</feature>
<name>A0ABP6SWB9_9ACTN</name>
<feature type="transmembrane region" description="Helical" evidence="1">
    <location>
        <begin position="322"/>
        <end position="351"/>
    </location>
</feature>
<feature type="transmembrane region" description="Helical" evidence="1">
    <location>
        <begin position="237"/>
        <end position="260"/>
    </location>
</feature>
<evidence type="ECO:0008006" key="4">
    <source>
        <dbReference type="Google" id="ProtNLM"/>
    </source>
</evidence>
<feature type="transmembrane region" description="Helical" evidence="1">
    <location>
        <begin position="465"/>
        <end position="486"/>
    </location>
</feature>
<feature type="transmembrane region" description="Helical" evidence="1">
    <location>
        <begin position="430"/>
        <end position="453"/>
    </location>
</feature>
<feature type="transmembrane region" description="Helical" evidence="1">
    <location>
        <begin position="52"/>
        <end position="69"/>
    </location>
</feature>